<dbReference type="EMBL" id="BARS01032448">
    <property type="protein sequence ID" value="GAG27955.1"/>
    <property type="molecule type" value="Genomic_DNA"/>
</dbReference>
<gene>
    <name evidence="1" type="ORF">S01H1_50365</name>
</gene>
<reference evidence="1" key="1">
    <citation type="journal article" date="2014" name="Front. Microbiol.">
        <title>High frequency of phylogenetically diverse reductive dehalogenase-homologous genes in deep subseafloor sedimentary metagenomes.</title>
        <authorList>
            <person name="Kawai M."/>
            <person name="Futagami T."/>
            <person name="Toyoda A."/>
            <person name="Takaki Y."/>
            <person name="Nishi S."/>
            <person name="Hori S."/>
            <person name="Arai W."/>
            <person name="Tsubouchi T."/>
            <person name="Morono Y."/>
            <person name="Uchiyama I."/>
            <person name="Ito T."/>
            <person name="Fujiyama A."/>
            <person name="Inagaki F."/>
            <person name="Takami H."/>
        </authorList>
    </citation>
    <scope>NUCLEOTIDE SEQUENCE</scope>
    <source>
        <strain evidence="1">Expedition CK06-06</strain>
    </source>
</reference>
<accession>X0WBE2</accession>
<name>X0WBE2_9ZZZZ</name>
<proteinExistence type="predicted"/>
<feature type="non-terminal residue" evidence="1">
    <location>
        <position position="1"/>
    </location>
</feature>
<sequence>SDTLTIGGELTPNWQWGNTLYGGVGLTNWTYEEARDFALDPLLALNVPLTRHIPVGVPAAPPAGDSVFGMITRRVPHVKKPPIETPLNWEGIPHADKLIGLWVPRNQTFVPNLADPGNGDMFPSEEDLPLINVARNKGGQTEGLVGENTVAEGRHWVGTWNHGIGTKNFTSVSRIAPIETNAGWAGWFSFSSAVQFAWAIVGAWGIYASGGRKASTTLDVDTTWYTLGMSRPGTAVATKFYLDGVPDGGDAVGTDITVTDV</sequence>
<comment type="caution">
    <text evidence="1">The sequence shown here is derived from an EMBL/GenBank/DDBJ whole genome shotgun (WGS) entry which is preliminary data.</text>
</comment>
<dbReference type="AlphaFoldDB" id="X0WBE2"/>
<evidence type="ECO:0000313" key="1">
    <source>
        <dbReference type="EMBL" id="GAG27955.1"/>
    </source>
</evidence>
<protein>
    <submittedName>
        <fullName evidence="1">Uncharacterized protein</fullName>
    </submittedName>
</protein>
<feature type="non-terminal residue" evidence="1">
    <location>
        <position position="261"/>
    </location>
</feature>
<organism evidence="1">
    <name type="scientific">marine sediment metagenome</name>
    <dbReference type="NCBI Taxonomy" id="412755"/>
    <lineage>
        <taxon>unclassified sequences</taxon>
        <taxon>metagenomes</taxon>
        <taxon>ecological metagenomes</taxon>
    </lineage>
</organism>